<evidence type="ECO:0000256" key="9">
    <source>
        <dbReference type="ARBA" id="ARBA00022679"/>
    </source>
</evidence>
<dbReference type="Proteomes" id="UP001199710">
    <property type="component" value="Unassembled WGS sequence"/>
</dbReference>
<dbReference type="UniPathway" id="UPA00591">
    <property type="reaction ID" value="UER00648"/>
</dbReference>
<dbReference type="InterPro" id="IPR000836">
    <property type="entry name" value="PRTase_dom"/>
</dbReference>
<comment type="cofactor">
    <cofactor evidence="1 16">
        <name>Mg(2+)</name>
        <dbReference type="ChEBI" id="CHEBI:18420"/>
    </cofactor>
</comment>
<dbReference type="PANTHER" id="PTHR43340:SF1">
    <property type="entry name" value="HYPOXANTHINE PHOSPHORIBOSYLTRANSFERASE"/>
    <property type="match status" value="1"/>
</dbReference>
<organism evidence="18 20">
    <name type="scientific">Limosilactobacillus agrestis</name>
    <dbReference type="NCBI Taxonomy" id="2759748"/>
    <lineage>
        <taxon>Bacteria</taxon>
        <taxon>Bacillati</taxon>
        <taxon>Bacillota</taxon>
        <taxon>Bacilli</taxon>
        <taxon>Lactobacillales</taxon>
        <taxon>Lactobacillaceae</taxon>
        <taxon>Limosilactobacillus</taxon>
    </lineage>
</organism>
<evidence type="ECO:0000256" key="14">
    <source>
        <dbReference type="ARBA" id="ARBA00048811"/>
    </source>
</evidence>
<dbReference type="UniPathway" id="UPA00909">
    <property type="reaction ID" value="UER00887"/>
</dbReference>
<evidence type="ECO:0000256" key="7">
    <source>
        <dbReference type="ARBA" id="ARBA00022490"/>
    </source>
</evidence>
<evidence type="ECO:0000256" key="16">
    <source>
        <dbReference type="RuleBase" id="RU364099"/>
    </source>
</evidence>
<comment type="function">
    <text evidence="2">Purine salvage pathway enzyme that catalyzes the transfer of the ribosyl-5-phosphate group from 5-phospho-alpha-D-ribose 1-diphosphate (PRPP) to the N9 position of the 6-oxopurines hypoxanthine and guanine to form the corresponding ribonucleotides IMP (inosine 5'-monophosphate) and GMP (guanosine 5'-monophosphate), with the release of PPi.</text>
</comment>
<dbReference type="Gene3D" id="3.40.50.2020">
    <property type="match status" value="1"/>
</dbReference>
<dbReference type="GO" id="GO:0004422">
    <property type="term" value="F:hypoxanthine phosphoribosyltransferase activity"/>
    <property type="evidence" value="ECO:0007669"/>
    <property type="project" value="InterPro"/>
</dbReference>
<evidence type="ECO:0000256" key="8">
    <source>
        <dbReference type="ARBA" id="ARBA00022676"/>
    </source>
</evidence>
<name>A0A7W3UHF4_9LACO</name>
<evidence type="ECO:0000256" key="12">
    <source>
        <dbReference type="ARBA" id="ARBA00022741"/>
    </source>
</evidence>
<feature type="domain" description="Phosphoribosyltransferase" evidence="17">
    <location>
        <begin position="11"/>
        <end position="159"/>
    </location>
</feature>
<keyword evidence="10 16" id="KW-0479">Metal-binding</keyword>
<dbReference type="SUPFAM" id="SSF53271">
    <property type="entry name" value="PRTase-like"/>
    <property type="match status" value="1"/>
</dbReference>
<dbReference type="InterPro" id="IPR005904">
    <property type="entry name" value="Hxn_phspho_trans"/>
</dbReference>
<dbReference type="GO" id="GO:0005829">
    <property type="term" value="C:cytosol"/>
    <property type="evidence" value="ECO:0007669"/>
    <property type="project" value="TreeGrafter"/>
</dbReference>
<dbReference type="GO" id="GO:0046100">
    <property type="term" value="P:hypoxanthine metabolic process"/>
    <property type="evidence" value="ECO:0007669"/>
    <property type="project" value="TreeGrafter"/>
</dbReference>
<evidence type="ECO:0000256" key="3">
    <source>
        <dbReference type="ARBA" id="ARBA00004496"/>
    </source>
</evidence>
<evidence type="ECO:0000256" key="13">
    <source>
        <dbReference type="ARBA" id="ARBA00022842"/>
    </source>
</evidence>
<keyword evidence="8 16" id="KW-0328">Glycosyltransferase</keyword>
<reference evidence="18 20" key="1">
    <citation type="submission" date="2020-07" db="EMBL/GenBank/DDBJ databases">
        <title>Description of Limosilactobacillus balticus sp. nov., Limosilactobacillus agrestis sp. nov., Limosilactobacillus albertensis sp. nov., Limosilactobacillus rudii sp. nov., Limosilactobacillus fastidiosus sp. nov., five novel Limosilactobacillus species isolated from the vertebrate gastrointestinal tract, and proposal of 6 subspecies of Limosilactobacillus reuteri adapted to the gastrointestinal tract of specific vertebrate hosts.</title>
        <authorList>
            <person name="Li F."/>
            <person name="Cheng C."/>
            <person name="Zheng J."/>
            <person name="Quevedo R.M."/>
            <person name="Li J."/>
            <person name="Roos S."/>
            <person name="Gaenzle M.G."/>
            <person name="Walter J."/>
        </authorList>
    </citation>
    <scope>NUCLEOTIDE SEQUENCE [LARGE SCALE GENOMIC DNA]</scope>
    <source>
        <strain evidence="18 20">BG-MG3-A</strain>
    </source>
</reference>
<proteinExistence type="inferred from homology"/>
<dbReference type="Pfam" id="PF00156">
    <property type="entry name" value="Pribosyltran"/>
    <property type="match status" value="1"/>
</dbReference>
<comment type="pathway">
    <text evidence="4 16">Purine metabolism; IMP biosynthesis via salvage pathway; IMP from hypoxanthine: step 1/1.</text>
</comment>
<keyword evidence="11 16" id="KW-0660">Purine salvage</keyword>
<dbReference type="EMBL" id="JAJPDE010000066">
    <property type="protein sequence ID" value="MCD7130739.1"/>
    <property type="molecule type" value="Genomic_DNA"/>
</dbReference>
<dbReference type="GO" id="GO:0006166">
    <property type="term" value="P:purine ribonucleoside salvage"/>
    <property type="evidence" value="ECO:0007669"/>
    <property type="project" value="UniProtKB-KW"/>
</dbReference>
<dbReference type="EMBL" id="JACIVE010000055">
    <property type="protein sequence ID" value="MBB1095587.1"/>
    <property type="molecule type" value="Genomic_DNA"/>
</dbReference>
<evidence type="ECO:0000256" key="4">
    <source>
        <dbReference type="ARBA" id="ARBA00004669"/>
    </source>
</evidence>
<dbReference type="FunFam" id="3.40.50.2020:FF:000006">
    <property type="entry name" value="Hypoxanthine phosphoribosyltransferase"/>
    <property type="match status" value="1"/>
</dbReference>
<comment type="pathway">
    <text evidence="5">Purine metabolism; GMP biosynthesis via salvage pathway; GMP from guanine: step 1/1.</text>
</comment>
<evidence type="ECO:0000256" key="5">
    <source>
        <dbReference type="ARBA" id="ARBA00004676"/>
    </source>
</evidence>
<dbReference type="GO" id="GO:0000166">
    <property type="term" value="F:nucleotide binding"/>
    <property type="evidence" value="ECO:0007669"/>
    <property type="project" value="UniProtKB-KW"/>
</dbReference>
<evidence type="ECO:0000256" key="11">
    <source>
        <dbReference type="ARBA" id="ARBA00022726"/>
    </source>
</evidence>
<comment type="subcellular location">
    <subcellularLocation>
        <location evidence="3 16">Cytoplasm</location>
    </subcellularLocation>
</comment>
<comment type="catalytic activity">
    <reaction evidence="14">
        <text>GMP + diphosphate = guanine + 5-phospho-alpha-D-ribose 1-diphosphate</text>
        <dbReference type="Rhea" id="RHEA:25424"/>
        <dbReference type="ChEBI" id="CHEBI:16235"/>
        <dbReference type="ChEBI" id="CHEBI:33019"/>
        <dbReference type="ChEBI" id="CHEBI:58017"/>
        <dbReference type="ChEBI" id="CHEBI:58115"/>
        <dbReference type="EC" id="2.4.2.8"/>
    </reaction>
    <physiologicalReaction direction="right-to-left" evidence="14">
        <dbReference type="Rhea" id="RHEA:25426"/>
    </physiologicalReaction>
</comment>
<dbReference type="InterPro" id="IPR050408">
    <property type="entry name" value="HGPRT"/>
</dbReference>
<dbReference type="NCBIfam" id="TIGR01203">
    <property type="entry name" value="HGPRTase"/>
    <property type="match status" value="1"/>
</dbReference>
<evidence type="ECO:0000256" key="6">
    <source>
        <dbReference type="ARBA" id="ARBA00008391"/>
    </source>
</evidence>
<dbReference type="GO" id="GO:0052657">
    <property type="term" value="F:guanine phosphoribosyltransferase activity"/>
    <property type="evidence" value="ECO:0007669"/>
    <property type="project" value="UniProtKB-ARBA"/>
</dbReference>
<protein>
    <recommendedName>
        <fullName evidence="16">Hypoxanthine phosphoribosyltransferase</fullName>
        <ecNumber evidence="16">2.4.2.8</ecNumber>
    </recommendedName>
</protein>
<keyword evidence="12 16" id="KW-0547">Nucleotide-binding</keyword>
<evidence type="ECO:0000259" key="17">
    <source>
        <dbReference type="Pfam" id="PF00156"/>
    </source>
</evidence>
<sequence>MHNDIEKVLYAQDQVNQRLDELANTLTEKYQDQFPLIVPVMTGAMMFTSEMMKRLNLKLNVDYIDVASYAENSESTGKVKLIQDLSHNIKDRPVIIMEDIIDTGHTLKYLAQLFADRGAKSIEICSLLDKPARREVDVEADYVGFKVPNEFIVGYGLDFNGLYRNLPFVGVLKRSVYER</sequence>
<comment type="similarity">
    <text evidence="6 16">Belongs to the purine/pyrimidine phosphoribosyltransferase family.</text>
</comment>
<dbReference type="EC" id="2.4.2.8" evidence="16"/>
<evidence type="ECO:0000313" key="20">
    <source>
        <dbReference type="Proteomes" id="UP000534578"/>
    </source>
</evidence>
<dbReference type="Proteomes" id="UP000534578">
    <property type="component" value="Unassembled WGS sequence"/>
</dbReference>
<keyword evidence="9 16" id="KW-0808">Transferase</keyword>
<evidence type="ECO:0000256" key="1">
    <source>
        <dbReference type="ARBA" id="ARBA00001946"/>
    </source>
</evidence>
<gene>
    <name evidence="18" type="primary">hpt</name>
    <name evidence="18" type="ORF">H5R92_05245</name>
    <name evidence="19" type="ORF">LTY36_06030</name>
</gene>
<evidence type="ECO:0000256" key="2">
    <source>
        <dbReference type="ARBA" id="ARBA00002049"/>
    </source>
</evidence>
<dbReference type="AlphaFoldDB" id="A0A7W3UHF4"/>
<dbReference type="RefSeq" id="WP_182578469.1">
    <property type="nucleotide sequence ID" value="NZ_JACIVE010000055.1"/>
</dbReference>
<comment type="caution">
    <text evidence="18">The sequence shown here is derived from an EMBL/GenBank/DDBJ whole genome shotgun (WGS) entry which is preliminary data.</text>
</comment>
<dbReference type="GO" id="GO:0006178">
    <property type="term" value="P:guanine salvage"/>
    <property type="evidence" value="ECO:0007669"/>
    <property type="project" value="TreeGrafter"/>
</dbReference>
<dbReference type="InterPro" id="IPR029057">
    <property type="entry name" value="PRTase-like"/>
</dbReference>
<accession>A0A7W3UHF4</accession>
<dbReference type="PANTHER" id="PTHR43340">
    <property type="entry name" value="HYPOXANTHINE-GUANINE PHOSPHORIBOSYLTRANSFERASE"/>
    <property type="match status" value="1"/>
</dbReference>
<keyword evidence="7 16" id="KW-0963">Cytoplasm</keyword>
<dbReference type="GO" id="GO:0032264">
    <property type="term" value="P:IMP salvage"/>
    <property type="evidence" value="ECO:0007669"/>
    <property type="project" value="UniProtKB-UniPathway"/>
</dbReference>
<evidence type="ECO:0000313" key="19">
    <source>
        <dbReference type="EMBL" id="MCD7130739.1"/>
    </source>
</evidence>
<evidence type="ECO:0000256" key="15">
    <source>
        <dbReference type="ARBA" id="ARBA00049402"/>
    </source>
</evidence>
<comment type="catalytic activity">
    <reaction evidence="15">
        <text>IMP + diphosphate = hypoxanthine + 5-phospho-alpha-D-ribose 1-diphosphate</text>
        <dbReference type="Rhea" id="RHEA:17973"/>
        <dbReference type="ChEBI" id="CHEBI:17368"/>
        <dbReference type="ChEBI" id="CHEBI:33019"/>
        <dbReference type="ChEBI" id="CHEBI:58017"/>
        <dbReference type="ChEBI" id="CHEBI:58053"/>
        <dbReference type="EC" id="2.4.2.8"/>
    </reaction>
    <physiologicalReaction direction="right-to-left" evidence="15">
        <dbReference type="Rhea" id="RHEA:17975"/>
    </physiologicalReaction>
</comment>
<reference evidence="19 21" key="2">
    <citation type="submission" date="2021-12" db="EMBL/GenBank/DDBJ databases">
        <title>A phylogenomic analysis of Limosilactobacillus reuteri reveals ancient and stable evolutionary relationships with rodents and birds and zoonotic transmission to humans.</title>
        <authorList>
            <person name="Li F."/>
            <person name="Li X."/>
            <person name="Cheng C."/>
            <person name="Tollenaar S."/>
            <person name="Zhang J.S."/>
            <person name="Simpson D."/>
            <person name="Tasseva G."/>
            <person name="Perez-Munoz M.E."/>
            <person name="Frese S."/>
            <person name="Gaenzle M.G."/>
            <person name="Walter J."/>
            <person name="Zheng J."/>
        </authorList>
    </citation>
    <scope>NUCLEOTIDE SEQUENCE [LARGE SCALE GENOMIC DNA]</scope>
    <source>
        <strain evidence="19 21">BG-MG3-B</strain>
    </source>
</reference>
<dbReference type="CDD" id="cd06223">
    <property type="entry name" value="PRTases_typeI"/>
    <property type="match status" value="1"/>
</dbReference>
<evidence type="ECO:0000313" key="18">
    <source>
        <dbReference type="EMBL" id="MBB1095587.1"/>
    </source>
</evidence>
<keyword evidence="13 16" id="KW-0460">Magnesium</keyword>
<dbReference type="GO" id="GO:0032263">
    <property type="term" value="P:GMP salvage"/>
    <property type="evidence" value="ECO:0007669"/>
    <property type="project" value="UniProtKB-UniPathway"/>
</dbReference>
<evidence type="ECO:0000313" key="21">
    <source>
        <dbReference type="Proteomes" id="UP001199710"/>
    </source>
</evidence>
<dbReference type="GO" id="GO:0000287">
    <property type="term" value="F:magnesium ion binding"/>
    <property type="evidence" value="ECO:0007669"/>
    <property type="project" value="TreeGrafter"/>
</dbReference>
<keyword evidence="21" id="KW-1185">Reference proteome</keyword>
<evidence type="ECO:0000256" key="10">
    <source>
        <dbReference type="ARBA" id="ARBA00022723"/>
    </source>
</evidence>